<accession>A0A2P7NYC6</accession>
<organism evidence="1 2">
    <name type="scientific">Nitrosomonas supralitoralis</name>
    <dbReference type="NCBI Taxonomy" id="2116706"/>
    <lineage>
        <taxon>Bacteria</taxon>
        <taxon>Pseudomonadati</taxon>
        <taxon>Pseudomonadota</taxon>
        <taxon>Betaproteobacteria</taxon>
        <taxon>Nitrosomonadales</taxon>
        <taxon>Nitrosomonadaceae</taxon>
        <taxon>Nitrosomonas</taxon>
    </lineage>
</organism>
<proteinExistence type="predicted"/>
<comment type="caution">
    <text evidence="1">The sequence shown here is derived from an EMBL/GenBank/DDBJ whole genome shotgun (WGS) entry which is preliminary data.</text>
</comment>
<evidence type="ECO:0000313" key="2">
    <source>
        <dbReference type="Proteomes" id="UP000241912"/>
    </source>
</evidence>
<evidence type="ECO:0000313" key="1">
    <source>
        <dbReference type="EMBL" id="PSJ18468.1"/>
    </source>
</evidence>
<sequence length="72" mass="7892">MSASQRTHHQELKGNSLEYHSKCAVGYGLDLHGLHKSGKEFPIEVNLNSIQAMEAIIGLTSVCVITILQQSE</sequence>
<name>A0A2P7NYC6_9PROT</name>
<dbReference type="EMBL" id="PXXU01000005">
    <property type="protein sequence ID" value="PSJ18468.1"/>
    <property type="molecule type" value="Genomic_DNA"/>
</dbReference>
<dbReference type="Proteomes" id="UP000241912">
    <property type="component" value="Unassembled WGS sequence"/>
</dbReference>
<reference evidence="1 2" key="1">
    <citation type="submission" date="2018-03" db="EMBL/GenBank/DDBJ databases">
        <title>Draft genome of Nitrosomonas supralitoralis APG5.</title>
        <authorList>
            <person name="Urakawa H."/>
            <person name="Lopez J.V."/>
        </authorList>
    </citation>
    <scope>NUCLEOTIDE SEQUENCE [LARGE SCALE GENOMIC DNA]</scope>
    <source>
        <strain evidence="1 2">APG5</strain>
    </source>
</reference>
<dbReference type="AlphaFoldDB" id="A0A2P7NYC6"/>
<dbReference type="RefSeq" id="WP_106705715.1">
    <property type="nucleotide sequence ID" value="NZ_PXXU01000005.1"/>
</dbReference>
<protein>
    <submittedName>
        <fullName evidence="1">Uncharacterized protein</fullName>
    </submittedName>
</protein>
<keyword evidence="2" id="KW-1185">Reference proteome</keyword>
<gene>
    <name evidence="1" type="ORF">C7H79_02460</name>
</gene>